<dbReference type="Gene3D" id="3.30.450.280">
    <property type="entry name" value="GAF domain"/>
    <property type="match status" value="1"/>
</dbReference>
<dbReference type="Pfam" id="PF02518">
    <property type="entry name" value="HATPase_c"/>
    <property type="match status" value="1"/>
</dbReference>
<name>U7VD39_9FUSO</name>
<comment type="catalytic activity">
    <reaction evidence="1">
        <text>ATP + protein L-histidine = ADP + protein N-phospho-L-histidine.</text>
        <dbReference type="EC" id="2.7.13.3"/>
    </reaction>
</comment>
<evidence type="ECO:0000256" key="1">
    <source>
        <dbReference type="ARBA" id="ARBA00000085"/>
    </source>
</evidence>
<dbReference type="PATRIC" id="fig|1319815.3.peg.988"/>
<dbReference type="GO" id="GO:0004673">
    <property type="term" value="F:protein histidine kinase activity"/>
    <property type="evidence" value="ECO:0007669"/>
    <property type="project" value="UniProtKB-EC"/>
</dbReference>
<dbReference type="EMBL" id="AXZF01000038">
    <property type="protein sequence ID" value="ERT69064.1"/>
    <property type="molecule type" value="Genomic_DNA"/>
</dbReference>
<dbReference type="PROSITE" id="PS50109">
    <property type="entry name" value="HIS_KIN"/>
    <property type="match status" value="1"/>
</dbReference>
<dbReference type="Gene3D" id="3.30.565.10">
    <property type="entry name" value="Histidine kinase-like ATPase, C-terminal domain"/>
    <property type="match status" value="1"/>
</dbReference>
<sequence>MIKTYCKMCATLTTQDIDKIQKLEETAIILSNVLGVDTFIDCPTKDGEKALVVHHSKPETGSMYSKNIAGEVALYKNEPAVLRTLQTGMPSKNYKAITQEGETVLQNVIAIKNESNEIIGVLILEHSDKKKTLLKIGDVETPEELMSNFLESRYTIPELIKDGIVIFNNNETVTYANGVAKSIYEKMGFGKNIVGETFQNIVINSVEFNNILQNKKIDVVEISILDMVLSVSYFATLENKKRQNVIMIVRDITQEKSKEQEIILKSVAIKEIHHRVKNNLQTIASLLRIQSRRSKNREVKKILDETISRILSIAITHEVLSEKGFDNLNIREIVDLIYKNYSTKTIDKKEKIEFTIIGDNFNISSEKATAIALVINEIIQNIVDYAFPDDVAGKVKIFIQKDHFFSRITISDNGVGIPQEKISSSGLGLMIVEKIIKEQLKGSFEINSEVGKGTTVKFEIKNEY</sequence>
<evidence type="ECO:0000259" key="3">
    <source>
        <dbReference type="PROSITE" id="PS50109"/>
    </source>
</evidence>
<comment type="caution">
    <text evidence="4">The sequence shown here is derived from an EMBL/GenBank/DDBJ whole genome shotgun (WGS) entry which is preliminary data.</text>
</comment>
<evidence type="ECO:0000313" key="5">
    <source>
        <dbReference type="Proteomes" id="UP000017081"/>
    </source>
</evidence>
<dbReference type="InterPro" id="IPR004358">
    <property type="entry name" value="Sig_transdc_His_kin-like_C"/>
</dbReference>
<dbReference type="EC" id="2.7.13.3" evidence="2"/>
<dbReference type="InterPro" id="IPR011495">
    <property type="entry name" value="Sig_transdc_His_kin_sub2_dim/P"/>
</dbReference>
<dbReference type="STRING" id="1319815.HMPREF0202_01031"/>
<dbReference type="InterPro" id="IPR022066">
    <property type="entry name" value="PdtaS_GAF"/>
</dbReference>
<dbReference type="Pfam" id="PF07568">
    <property type="entry name" value="HisKA_2"/>
    <property type="match status" value="1"/>
</dbReference>
<dbReference type="eggNOG" id="COG3920">
    <property type="taxonomic scope" value="Bacteria"/>
</dbReference>
<keyword evidence="5" id="KW-1185">Reference proteome</keyword>
<dbReference type="InterPro" id="IPR003594">
    <property type="entry name" value="HATPase_dom"/>
</dbReference>
<protein>
    <recommendedName>
        <fullName evidence="2">histidine kinase</fullName>
        <ecNumber evidence="2">2.7.13.3</ecNumber>
    </recommendedName>
</protein>
<dbReference type="Gene3D" id="3.30.450.20">
    <property type="entry name" value="PAS domain"/>
    <property type="match status" value="1"/>
</dbReference>
<proteinExistence type="predicted"/>
<dbReference type="PANTHER" id="PTHR43065">
    <property type="entry name" value="SENSOR HISTIDINE KINASE"/>
    <property type="match status" value="1"/>
</dbReference>
<organism evidence="4 5">
    <name type="scientific">Cetobacterium somerae ATCC BAA-474</name>
    <dbReference type="NCBI Taxonomy" id="1319815"/>
    <lineage>
        <taxon>Bacteria</taxon>
        <taxon>Fusobacteriati</taxon>
        <taxon>Fusobacteriota</taxon>
        <taxon>Fusobacteriia</taxon>
        <taxon>Fusobacteriales</taxon>
        <taxon>Fusobacteriaceae</taxon>
        <taxon>Cetobacterium</taxon>
    </lineage>
</organism>
<dbReference type="RefSeq" id="WP_023050571.1">
    <property type="nucleotide sequence ID" value="NZ_CP173062.2"/>
</dbReference>
<dbReference type="InterPro" id="IPR005467">
    <property type="entry name" value="His_kinase_dom"/>
</dbReference>
<dbReference type="Proteomes" id="UP000017081">
    <property type="component" value="Unassembled WGS sequence"/>
</dbReference>
<dbReference type="Pfam" id="PF12282">
    <property type="entry name" value="GAF_PdtaS"/>
    <property type="match status" value="1"/>
</dbReference>
<dbReference type="SMART" id="SM00387">
    <property type="entry name" value="HATPase_c"/>
    <property type="match status" value="1"/>
</dbReference>
<reference evidence="4 5" key="1">
    <citation type="submission" date="2013-08" db="EMBL/GenBank/DDBJ databases">
        <authorList>
            <person name="Weinstock G."/>
            <person name="Sodergren E."/>
            <person name="Wylie T."/>
            <person name="Fulton L."/>
            <person name="Fulton R."/>
            <person name="Fronick C."/>
            <person name="O'Laughlin M."/>
            <person name="Godfrey J."/>
            <person name="Miner T."/>
            <person name="Herter B."/>
            <person name="Appelbaum E."/>
            <person name="Cordes M."/>
            <person name="Lek S."/>
            <person name="Wollam A."/>
            <person name="Pepin K.H."/>
            <person name="Palsikar V.B."/>
            <person name="Mitreva M."/>
            <person name="Wilson R.K."/>
        </authorList>
    </citation>
    <scope>NUCLEOTIDE SEQUENCE [LARGE SCALE GENOMIC DNA]</scope>
    <source>
        <strain evidence="4 5">ATCC BAA-474</strain>
    </source>
</reference>
<accession>U7VD39</accession>
<dbReference type="PANTHER" id="PTHR43065:SF23">
    <property type="entry name" value="SENSOR HISTIDINE KINASE PDTAS"/>
    <property type="match status" value="1"/>
</dbReference>
<evidence type="ECO:0000313" key="4">
    <source>
        <dbReference type="EMBL" id="ERT69064.1"/>
    </source>
</evidence>
<dbReference type="InterPro" id="IPR036890">
    <property type="entry name" value="HATPase_C_sf"/>
</dbReference>
<evidence type="ECO:0000256" key="2">
    <source>
        <dbReference type="ARBA" id="ARBA00012438"/>
    </source>
</evidence>
<dbReference type="SUPFAM" id="SSF55874">
    <property type="entry name" value="ATPase domain of HSP90 chaperone/DNA topoisomerase II/histidine kinase"/>
    <property type="match status" value="1"/>
</dbReference>
<dbReference type="AlphaFoldDB" id="U7VD39"/>
<dbReference type="HOGENOM" id="CLU_045351_1_0_0"/>
<dbReference type="InterPro" id="IPR038424">
    <property type="entry name" value="H_kinase_PdtaS_GAF_sf"/>
</dbReference>
<gene>
    <name evidence="4" type="ORF">HMPREF0202_01031</name>
</gene>
<dbReference type="PRINTS" id="PR00344">
    <property type="entry name" value="BCTRLSENSOR"/>
</dbReference>
<feature type="domain" description="Histidine kinase" evidence="3">
    <location>
        <begin position="271"/>
        <end position="464"/>
    </location>
</feature>